<evidence type="ECO:0000313" key="4">
    <source>
        <dbReference type="EMBL" id="QDV51475.1"/>
    </source>
</evidence>
<feature type="chain" id="PRO_5022237113" description="LTXXQ motif protein" evidence="3">
    <location>
        <begin position="25"/>
        <end position="133"/>
    </location>
</feature>
<dbReference type="Proteomes" id="UP000318313">
    <property type="component" value="Chromosome"/>
</dbReference>
<dbReference type="AlphaFoldDB" id="A0A518IEH4"/>
<evidence type="ECO:0008006" key="6">
    <source>
        <dbReference type="Google" id="ProtNLM"/>
    </source>
</evidence>
<feature type="compositionally biased region" description="Basic and acidic residues" evidence="2">
    <location>
        <begin position="30"/>
        <end position="49"/>
    </location>
</feature>
<evidence type="ECO:0000256" key="2">
    <source>
        <dbReference type="SAM" id="MobiDB-lite"/>
    </source>
</evidence>
<evidence type="ECO:0000256" key="3">
    <source>
        <dbReference type="SAM" id="SignalP"/>
    </source>
</evidence>
<keyword evidence="5" id="KW-1185">Reference proteome</keyword>
<dbReference type="OrthoDB" id="214204at2"/>
<protein>
    <recommendedName>
        <fullName evidence="6">LTXXQ motif protein</fullName>
    </recommendedName>
</protein>
<evidence type="ECO:0000313" key="5">
    <source>
        <dbReference type="Proteomes" id="UP000318313"/>
    </source>
</evidence>
<feature type="signal peptide" evidence="3">
    <location>
        <begin position="1"/>
        <end position="24"/>
    </location>
</feature>
<name>A0A518IEH4_9PLAN</name>
<sequence precursor="true">MFQQKALRLIVVLFTGIALTVCTADSVPAQKKEAGTPKTSAKDTKETKTTRKKSKGRVPPHYGKLNLTQEQKNKIYAIKAGYKTQIDSLKKQLEELNNKQKTDCETVLTPEQKANLAKILAEVASKRKSKSKN</sequence>
<keyword evidence="3" id="KW-0732">Signal</keyword>
<proteinExistence type="predicted"/>
<dbReference type="EMBL" id="CP037452">
    <property type="protein sequence ID" value="QDV51475.1"/>
    <property type="molecule type" value="Genomic_DNA"/>
</dbReference>
<feature type="coiled-coil region" evidence="1">
    <location>
        <begin position="79"/>
        <end position="106"/>
    </location>
</feature>
<accession>A0A518IEH4</accession>
<reference evidence="4 5" key="1">
    <citation type="submission" date="2019-03" db="EMBL/GenBank/DDBJ databases">
        <title>Deep-cultivation of Planctomycetes and their phenomic and genomic characterization uncovers novel biology.</title>
        <authorList>
            <person name="Wiegand S."/>
            <person name="Jogler M."/>
            <person name="Boedeker C."/>
            <person name="Pinto D."/>
            <person name="Vollmers J."/>
            <person name="Rivas-Marin E."/>
            <person name="Kohn T."/>
            <person name="Peeters S.H."/>
            <person name="Heuer A."/>
            <person name="Rast P."/>
            <person name="Oberbeckmann S."/>
            <person name="Bunk B."/>
            <person name="Jeske O."/>
            <person name="Meyerdierks A."/>
            <person name="Storesund J.E."/>
            <person name="Kallscheuer N."/>
            <person name="Luecker S."/>
            <person name="Lage O.M."/>
            <person name="Pohl T."/>
            <person name="Merkel B.J."/>
            <person name="Hornburger P."/>
            <person name="Mueller R.-W."/>
            <person name="Bruemmer F."/>
            <person name="Labrenz M."/>
            <person name="Spormann A.M."/>
            <person name="Op den Camp H."/>
            <person name="Overmann J."/>
            <person name="Amann R."/>
            <person name="Jetten M.S.M."/>
            <person name="Mascher T."/>
            <person name="Medema M.H."/>
            <person name="Devos D.P."/>
            <person name="Kaster A.-K."/>
            <person name="Ovreas L."/>
            <person name="Rohde M."/>
            <person name="Galperin M.Y."/>
            <person name="Jogler C."/>
        </authorList>
    </citation>
    <scope>NUCLEOTIDE SEQUENCE [LARGE SCALE GENOMIC DNA]</scope>
    <source>
        <strain evidence="4 5">Enr17</strain>
    </source>
</reference>
<feature type="region of interest" description="Disordered" evidence="2">
    <location>
        <begin position="28"/>
        <end position="63"/>
    </location>
</feature>
<dbReference type="RefSeq" id="WP_145310707.1">
    <property type="nucleotide sequence ID" value="NZ_CP037452.1"/>
</dbReference>
<keyword evidence="1" id="KW-0175">Coiled coil</keyword>
<gene>
    <name evidence="4" type="ORF">Enr17x_35310</name>
</gene>
<dbReference type="KEGG" id="gfm:Enr17x_35310"/>
<evidence type="ECO:0000256" key="1">
    <source>
        <dbReference type="SAM" id="Coils"/>
    </source>
</evidence>
<organism evidence="4 5">
    <name type="scientific">Gimesia fumaroli</name>
    <dbReference type="NCBI Taxonomy" id="2527976"/>
    <lineage>
        <taxon>Bacteria</taxon>
        <taxon>Pseudomonadati</taxon>
        <taxon>Planctomycetota</taxon>
        <taxon>Planctomycetia</taxon>
        <taxon>Planctomycetales</taxon>
        <taxon>Planctomycetaceae</taxon>
        <taxon>Gimesia</taxon>
    </lineage>
</organism>